<protein>
    <submittedName>
        <fullName evidence="1">Uncharacterized protein</fullName>
    </submittedName>
</protein>
<accession>X1RV89</accession>
<name>X1RV89_9ZZZZ</name>
<proteinExistence type="predicted"/>
<comment type="caution">
    <text evidence="1">The sequence shown here is derived from an EMBL/GenBank/DDBJ whole genome shotgun (WGS) entry which is preliminary data.</text>
</comment>
<evidence type="ECO:0000313" key="1">
    <source>
        <dbReference type="EMBL" id="GAI59409.1"/>
    </source>
</evidence>
<gene>
    <name evidence="1" type="ORF">S12H4_09747</name>
</gene>
<dbReference type="AlphaFoldDB" id="X1RV89"/>
<dbReference type="EMBL" id="BARW01004014">
    <property type="protein sequence ID" value="GAI59409.1"/>
    <property type="molecule type" value="Genomic_DNA"/>
</dbReference>
<reference evidence="1" key="1">
    <citation type="journal article" date="2014" name="Front. Microbiol.">
        <title>High frequency of phylogenetically diverse reductive dehalogenase-homologous genes in deep subseafloor sedimentary metagenomes.</title>
        <authorList>
            <person name="Kawai M."/>
            <person name="Futagami T."/>
            <person name="Toyoda A."/>
            <person name="Takaki Y."/>
            <person name="Nishi S."/>
            <person name="Hori S."/>
            <person name="Arai W."/>
            <person name="Tsubouchi T."/>
            <person name="Morono Y."/>
            <person name="Uchiyama I."/>
            <person name="Ito T."/>
            <person name="Fujiyama A."/>
            <person name="Inagaki F."/>
            <person name="Takami H."/>
        </authorList>
    </citation>
    <scope>NUCLEOTIDE SEQUENCE</scope>
    <source>
        <strain evidence="1">Expedition CK06-06</strain>
    </source>
</reference>
<sequence length="64" mass="7878">MAKKESETKQDPRKYDLKIPYQFYKVINKYIDEKEDFGYSNVSQYLNELIRNEIKRILQEQKTK</sequence>
<organism evidence="1">
    <name type="scientific">marine sediment metagenome</name>
    <dbReference type="NCBI Taxonomy" id="412755"/>
    <lineage>
        <taxon>unclassified sequences</taxon>
        <taxon>metagenomes</taxon>
        <taxon>ecological metagenomes</taxon>
    </lineage>
</organism>